<keyword evidence="2" id="KW-1185">Reference proteome</keyword>
<dbReference type="KEGG" id="tgr:Tgr7_0308"/>
<sequence>MNVRDLLTHWAREPGERHTQHEYCMQLSARDAARIAALAELFPNKPRQALIGELLSAALDELEAAMPYVPGERVIAEDELGDPMYEDAGLTPRFLELTRRHLEKLDS</sequence>
<dbReference type="STRING" id="396588.Tgr7_0308"/>
<gene>
    <name evidence="1" type="ordered locus">Tgr7_0308</name>
</gene>
<proteinExistence type="predicted"/>
<dbReference type="EMBL" id="CP001339">
    <property type="protein sequence ID" value="ACL71406.1"/>
    <property type="molecule type" value="Genomic_DNA"/>
</dbReference>
<dbReference type="RefSeq" id="WP_012636895.1">
    <property type="nucleotide sequence ID" value="NC_011901.1"/>
</dbReference>
<name>B8GUP5_THISH</name>
<evidence type="ECO:0000313" key="2">
    <source>
        <dbReference type="Proteomes" id="UP000002383"/>
    </source>
</evidence>
<dbReference type="OrthoDB" id="6386565at2"/>
<protein>
    <recommendedName>
        <fullName evidence="3">Type 1 pili tip component</fullName>
    </recommendedName>
</protein>
<dbReference type="eggNOG" id="ENOG5032RZM">
    <property type="taxonomic scope" value="Bacteria"/>
</dbReference>
<organism evidence="1 2">
    <name type="scientific">Thioalkalivibrio sulfidiphilus (strain HL-EbGR7)</name>
    <dbReference type="NCBI Taxonomy" id="396588"/>
    <lineage>
        <taxon>Bacteria</taxon>
        <taxon>Pseudomonadati</taxon>
        <taxon>Pseudomonadota</taxon>
        <taxon>Gammaproteobacteria</taxon>
        <taxon>Chromatiales</taxon>
        <taxon>Ectothiorhodospiraceae</taxon>
        <taxon>Thioalkalivibrio</taxon>
    </lineage>
</organism>
<evidence type="ECO:0008006" key="3">
    <source>
        <dbReference type="Google" id="ProtNLM"/>
    </source>
</evidence>
<accession>B8GUP5</accession>
<dbReference type="AlphaFoldDB" id="B8GUP5"/>
<dbReference type="HOGENOM" id="CLU_150035_0_0_6"/>
<evidence type="ECO:0000313" key="1">
    <source>
        <dbReference type="EMBL" id="ACL71406.1"/>
    </source>
</evidence>
<reference evidence="1 2" key="1">
    <citation type="journal article" date="2011" name="Stand. Genomic Sci.">
        <title>Complete genome sequence of 'Thioalkalivibrio sulfidophilus' HL-EbGr7.</title>
        <authorList>
            <person name="Muyzer G."/>
            <person name="Sorokin D.Y."/>
            <person name="Mavromatis K."/>
            <person name="Lapidus A."/>
            <person name="Clum A."/>
            <person name="Ivanova N."/>
            <person name="Pati A."/>
            <person name="d'Haeseleer P."/>
            <person name="Woyke T."/>
            <person name="Kyrpides N.C."/>
        </authorList>
    </citation>
    <scope>NUCLEOTIDE SEQUENCE [LARGE SCALE GENOMIC DNA]</scope>
    <source>
        <strain evidence="1 2">HL-EbGR7</strain>
    </source>
</reference>
<dbReference type="Proteomes" id="UP000002383">
    <property type="component" value="Chromosome"/>
</dbReference>